<gene>
    <name evidence="6" type="ORF">PHYPA_006086</name>
</gene>
<name>A0A2K1KN51_PHYPA</name>
<dbReference type="Proteomes" id="UP000006727">
    <property type="component" value="Chromosome 4"/>
</dbReference>
<keyword evidence="2" id="KW-0489">Methyltransferase</keyword>
<feature type="domain" description="Methyltransferase" evidence="5">
    <location>
        <begin position="50"/>
        <end position="117"/>
    </location>
</feature>
<dbReference type="PANTHER" id="PTHR12176:SF79">
    <property type="entry name" value="METHYLTRANSFERASE TYPE 11 DOMAIN-CONTAINING PROTEIN"/>
    <property type="match status" value="1"/>
</dbReference>
<dbReference type="AlphaFoldDB" id="A0A2K1KN51"/>
<reference evidence="7" key="3">
    <citation type="submission" date="2020-12" db="UniProtKB">
        <authorList>
            <consortium name="EnsemblPlants"/>
        </authorList>
    </citation>
    <scope>IDENTIFICATION</scope>
</reference>
<dbReference type="Pfam" id="PF13649">
    <property type="entry name" value="Methyltransf_25"/>
    <property type="match status" value="1"/>
</dbReference>
<evidence type="ECO:0000256" key="2">
    <source>
        <dbReference type="ARBA" id="ARBA00022603"/>
    </source>
</evidence>
<dbReference type="InterPro" id="IPR029063">
    <property type="entry name" value="SAM-dependent_MTases_sf"/>
</dbReference>
<evidence type="ECO:0000259" key="5">
    <source>
        <dbReference type="Pfam" id="PF13649"/>
    </source>
</evidence>
<keyword evidence="4" id="KW-0812">Transmembrane</keyword>
<keyword evidence="3" id="KW-0808">Transferase</keyword>
<dbReference type="PANTHER" id="PTHR12176">
    <property type="entry name" value="SAM-DEPENDENT METHYLTRANSFERASE SUPERFAMILY PROTEIN"/>
    <property type="match status" value="1"/>
</dbReference>
<sequence length="313" mass="36486">MAIRDNTENYFDEAYWNSRYTQDAGPFDWYQQYEGIAPVIKMHSQPSDRVLMVGCGSALLSEEMVKDGYEKIVNIDISDVIIQCMAKKYKHVKQLTYKRMDVRCMSEFKEGRFGCVLDKGDSPIGMCFGCPDFHPSRRKIYVCLFSFVDGNELNHSLHVRLRRLILARLCVAGLLDNLMVRIILIFMLRNGSFQHYLRIFHCKHEVEDESDTHNICIQSLETRREITYGDPQCRLPYLETSFPSPSRIEVHVKHGCSRTEMSNSRINLRTPLLKYTNGRRCRWIVSRNRILEILMLKSVKTCTDAGKVFPEFV</sequence>
<organism evidence="6">
    <name type="scientific">Physcomitrium patens</name>
    <name type="common">Spreading-leaved earth moss</name>
    <name type="synonym">Physcomitrella patens</name>
    <dbReference type="NCBI Taxonomy" id="3218"/>
    <lineage>
        <taxon>Eukaryota</taxon>
        <taxon>Viridiplantae</taxon>
        <taxon>Streptophyta</taxon>
        <taxon>Embryophyta</taxon>
        <taxon>Bryophyta</taxon>
        <taxon>Bryophytina</taxon>
        <taxon>Bryopsida</taxon>
        <taxon>Funariidae</taxon>
        <taxon>Funariales</taxon>
        <taxon>Funariaceae</taxon>
        <taxon>Physcomitrium</taxon>
    </lineage>
</organism>
<keyword evidence="8" id="KW-1185">Reference proteome</keyword>
<keyword evidence="4" id="KW-1133">Transmembrane helix</keyword>
<dbReference type="EMBL" id="ABEU02000004">
    <property type="protein sequence ID" value="PNR55191.1"/>
    <property type="molecule type" value="Genomic_DNA"/>
</dbReference>
<evidence type="ECO:0000313" key="6">
    <source>
        <dbReference type="EMBL" id="PNR55191.1"/>
    </source>
</evidence>
<evidence type="ECO:0000256" key="3">
    <source>
        <dbReference type="ARBA" id="ARBA00022679"/>
    </source>
</evidence>
<evidence type="ECO:0000313" key="7">
    <source>
        <dbReference type="EnsemblPlants" id="Pp3c4_11910V3.1"/>
    </source>
</evidence>
<dbReference type="GO" id="GO:0008168">
    <property type="term" value="F:methyltransferase activity"/>
    <property type="evidence" value="ECO:0007669"/>
    <property type="project" value="UniProtKB-KW"/>
</dbReference>
<reference evidence="6 8" key="2">
    <citation type="journal article" date="2018" name="Plant J.">
        <title>The Physcomitrella patens chromosome-scale assembly reveals moss genome structure and evolution.</title>
        <authorList>
            <person name="Lang D."/>
            <person name="Ullrich K.K."/>
            <person name="Murat F."/>
            <person name="Fuchs J."/>
            <person name="Jenkins J."/>
            <person name="Haas F.B."/>
            <person name="Piednoel M."/>
            <person name="Gundlach H."/>
            <person name="Van Bel M."/>
            <person name="Meyberg R."/>
            <person name="Vives C."/>
            <person name="Morata J."/>
            <person name="Symeonidi A."/>
            <person name="Hiss M."/>
            <person name="Muchero W."/>
            <person name="Kamisugi Y."/>
            <person name="Saleh O."/>
            <person name="Blanc G."/>
            <person name="Decker E.L."/>
            <person name="van Gessel N."/>
            <person name="Grimwood J."/>
            <person name="Hayes R.D."/>
            <person name="Graham S.W."/>
            <person name="Gunter L.E."/>
            <person name="McDaniel S.F."/>
            <person name="Hoernstein S.N.W."/>
            <person name="Larsson A."/>
            <person name="Li F.W."/>
            <person name="Perroud P.F."/>
            <person name="Phillips J."/>
            <person name="Ranjan P."/>
            <person name="Rokshar D.S."/>
            <person name="Rothfels C.J."/>
            <person name="Schneider L."/>
            <person name="Shu S."/>
            <person name="Stevenson D.W."/>
            <person name="Thummler F."/>
            <person name="Tillich M."/>
            <person name="Villarreal Aguilar J.C."/>
            <person name="Widiez T."/>
            <person name="Wong G.K."/>
            <person name="Wymore A."/>
            <person name="Zhang Y."/>
            <person name="Zimmer A.D."/>
            <person name="Quatrano R.S."/>
            <person name="Mayer K.F.X."/>
            <person name="Goodstein D."/>
            <person name="Casacuberta J.M."/>
            <person name="Vandepoele K."/>
            <person name="Reski R."/>
            <person name="Cuming A.C."/>
            <person name="Tuskan G.A."/>
            <person name="Maumus F."/>
            <person name="Salse J."/>
            <person name="Schmutz J."/>
            <person name="Rensing S.A."/>
        </authorList>
    </citation>
    <scope>NUCLEOTIDE SEQUENCE [LARGE SCALE GENOMIC DNA]</scope>
    <source>
        <strain evidence="7 8">cv. Gransden 2004</strain>
    </source>
</reference>
<dbReference type="Gramene" id="Pp3c4_11910V3.1">
    <property type="protein sequence ID" value="Pp3c4_11910V3.1"/>
    <property type="gene ID" value="Pp3c4_11910"/>
</dbReference>
<comment type="similarity">
    <text evidence="1">Belongs to the methyltransferase superfamily.</text>
</comment>
<dbReference type="InterPro" id="IPR041698">
    <property type="entry name" value="Methyltransf_25"/>
</dbReference>
<dbReference type="InterPro" id="IPR051419">
    <property type="entry name" value="Lys/N-term_MeTrsfase_sf"/>
</dbReference>
<dbReference type="PaxDb" id="3218-PP1S284_10V6.1"/>
<dbReference type="Gene3D" id="3.40.50.150">
    <property type="entry name" value="Vaccinia Virus protein VP39"/>
    <property type="match status" value="1"/>
</dbReference>
<dbReference type="GO" id="GO:0032259">
    <property type="term" value="P:methylation"/>
    <property type="evidence" value="ECO:0007669"/>
    <property type="project" value="UniProtKB-KW"/>
</dbReference>
<dbReference type="InParanoid" id="A0A2K1KN51"/>
<dbReference type="EnsemblPlants" id="Pp3c4_11910V3.1">
    <property type="protein sequence ID" value="Pp3c4_11910V3.1"/>
    <property type="gene ID" value="Pp3c4_11910"/>
</dbReference>
<keyword evidence="4" id="KW-0472">Membrane</keyword>
<dbReference type="SUPFAM" id="SSF53335">
    <property type="entry name" value="S-adenosyl-L-methionine-dependent methyltransferases"/>
    <property type="match status" value="1"/>
</dbReference>
<evidence type="ECO:0000256" key="4">
    <source>
        <dbReference type="SAM" id="Phobius"/>
    </source>
</evidence>
<protein>
    <recommendedName>
        <fullName evidence="5">Methyltransferase domain-containing protein</fullName>
    </recommendedName>
</protein>
<feature type="transmembrane region" description="Helical" evidence="4">
    <location>
        <begin position="165"/>
        <end position="188"/>
    </location>
</feature>
<evidence type="ECO:0000256" key="1">
    <source>
        <dbReference type="ARBA" id="ARBA00008361"/>
    </source>
</evidence>
<reference evidence="6 8" key="1">
    <citation type="journal article" date="2008" name="Science">
        <title>The Physcomitrella genome reveals evolutionary insights into the conquest of land by plants.</title>
        <authorList>
            <person name="Rensing S."/>
            <person name="Lang D."/>
            <person name="Zimmer A."/>
            <person name="Terry A."/>
            <person name="Salamov A."/>
            <person name="Shapiro H."/>
            <person name="Nishiyama T."/>
            <person name="Perroud P.-F."/>
            <person name="Lindquist E."/>
            <person name="Kamisugi Y."/>
            <person name="Tanahashi T."/>
            <person name="Sakakibara K."/>
            <person name="Fujita T."/>
            <person name="Oishi K."/>
            <person name="Shin-I T."/>
            <person name="Kuroki Y."/>
            <person name="Toyoda A."/>
            <person name="Suzuki Y."/>
            <person name="Hashimoto A."/>
            <person name="Yamaguchi K."/>
            <person name="Sugano A."/>
            <person name="Kohara Y."/>
            <person name="Fujiyama A."/>
            <person name="Anterola A."/>
            <person name="Aoki S."/>
            <person name="Ashton N."/>
            <person name="Barbazuk W.B."/>
            <person name="Barker E."/>
            <person name="Bennetzen J."/>
            <person name="Bezanilla M."/>
            <person name="Blankenship R."/>
            <person name="Cho S.H."/>
            <person name="Dutcher S."/>
            <person name="Estelle M."/>
            <person name="Fawcett J.A."/>
            <person name="Gundlach H."/>
            <person name="Hanada K."/>
            <person name="Heyl A."/>
            <person name="Hicks K.A."/>
            <person name="Hugh J."/>
            <person name="Lohr M."/>
            <person name="Mayer K."/>
            <person name="Melkozernov A."/>
            <person name="Murata T."/>
            <person name="Nelson D."/>
            <person name="Pils B."/>
            <person name="Prigge M."/>
            <person name="Reiss B."/>
            <person name="Renner T."/>
            <person name="Rombauts S."/>
            <person name="Rushton P."/>
            <person name="Sanderfoot A."/>
            <person name="Schween G."/>
            <person name="Shiu S.-H."/>
            <person name="Stueber K."/>
            <person name="Theodoulou F.L."/>
            <person name="Tu H."/>
            <person name="Van de Peer Y."/>
            <person name="Verrier P.J."/>
            <person name="Waters E."/>
            <person name="Wood A."/>
            <person name="Yang L."/>
            <person name="Cove D."/>
            <person name="Cuming A."/>
            <person name="Hasebe M."/>
            <person name="Lucas S."/>
            <person name="Mishler D.B."/>
            <person name="Reski R."/>
            <person name="Grigoriev I."/>
            <person name="Quatrano R.S."/>
            <person name="Boore J.L."/>
        </authorList>
    </citation>
    <scope>NUCLEOTIDE SEQUENCE [LARGE SCALE GENOMIC DNA]</scope>
    <source>
        <strain evidence="7 8">cv. Gransden 2004</strain>
    </source>
</reference>
<proteinExistence type="inferred from homology"/>
<evidence type="ECO:0000313" key="8">
    <source>
        <dbReference type="Proteomes" id="UP000006727"/>
    </source>
</evidence>
<accession>A0A2K1KN51</accession>